<evidence type="ECO:0000256" key="4">
    <source>
        <dbReference type="ARBA" id="ARBA00023163"/>
    </source>
</evidence>
<dbReference type="PANTHER" id="PTHR30126">
    <property type="entry name" value="HTH-TYPE TRANSCRIPTIONAL REGULATOR"/>
    <property type="match status" value="1"/>
</dbReference>
<evidence type="ECO:0000256" key="5">
    <source>
        <dbReference type="ARBA" id="ARBA00039279"/>
    </source>
</evidence>
<dbReference type="AlphaFoldDB" id="A0A2G1QLG3"/>
<evidence type="ECO:0000256" key="2">
    <source>
        <dbReference type="ARBA" id="ARBA00023015"/>
    </source>
</evidence>
<keyword evidence="9" id="KW-1185">Reference proteome</keyword>
<protein>
    <recommendedName>
        <fullName evidence="5">HTH-type transcriptional regulator CbbR</fullName>
    </recommendedName>
    <alternativeName>
        <fullName evidence="6">RuBisCO operon transcriptional regulator</fullName>
    </alternativeName>
</protein>
<dbReference type="GO" id="GO:0000976">
    <property type="term" value="F:transcription cis-regulatory region binding"/>
    <property type="evidence" value="ECO:0007669"/>
    <property type="project" value="TreeGrafter"/>
</dbReference>
<evidence type="ECO:0000313" key="9">
    <source>
        <dbReference type="Proteomes" id="UP000221168"/>
    </source>
</evidence>
<keyword evidence="2" id="KW-0805">Transcription regulation</keyword>
<dbReference type="SUPFAM" id="SSF46785">
    <property type="entry name" value="Winged helix' DNA-binding domain"/>
    <property type="match status" value="1"/>
</dbReference>
<evidence type="ECO:0000256" key="6">
    <source>
        <dbReference type="ARBA" id="ARBA00043141"/>
    </source>
</evidence>
<dbReference type="Gene3D" id="3.40.190.10">
    <property type="entry name" value="Periplasmic binding protein-like II"/>
    <property type="match status" value="2"/>
</dbReference>
<dbReference type="CDD" id="cd08419">
    <property type="entry name" value="PBP2_CbbR_RubisCO_like"/>
    <property type="match status" value="1"/>
</dbReference>
<comment type="similarity">
    <text evidence="1">Belongs to the LysR transcriptional regulatory family.</text>
</comment>
<dbReference type="RefSeq" id="WP_099307230.1">
    <property type="nucleotide sequence ID" value="NZ_PDVP01000009.1"/>
</dbReference>
<dbReference type="Proteomes" id="UP000221168">
    <property type="component" value="Unassembled WGS sequence"/>
</dbReference>
<evidence type="ECO:0000256" key="3">
    <source>
        <dbReference type="ARBA" id="ARBA00023125"/>
    </source>
</evidence>
<dbReference type="OrthoDB" id="7840053at2"/>
<dbReference type="SUPFAM" id="SSF53850">
    <property type="entry name" value="Periplasmic binding protein-like II"/>
    <property type="match status" value="1"/>
</dbReference>
<dbReference type="Pfam" id="PF00126">
    <property type="entry name" value="HTH_1"/>
    <property type="match status" value="1"/>
</dbReference>
<proteinExistence type="inferred from homology"/>
<dbReference type="InterPro" id="IPR005119">
    <property type="entry name" value="LysR_subst-bd"/>
</dbReference>
<accession>A0A2G1QLG3</accession>
<dbReference type="InterPro" id="IPR000847">
    <property type="entry name" value="LysR_HTH_N"/>
</dbReference>
<dbReference type="InterPro" id="IPR036388">
    <property type="entry name" value="WH-like_DNA-bd_sf"/>
</dbReference>
<dbReference type="PRINTS" id="PR00039">
    <property type="entry name" value="HTHLYSR"/>
</dbReference>
<dbReference type="PANTHER" id="PTHR30126:SF5">
    <property type="entry name" value="HTH-TYPE TRANSCRIPTIONAL ACTIVATOR CMPR"/>
    <property type="match status" value="1"/>
</dbReference>
<dbReference type="GO" id="GO:0003700">
    <property type="term" value="F:DNA-binding transcription factor activity"/>
    <property type="evidence" value="ECO:0007669"/>
    <property type="project" value="InterPro"/>
</dbReference>
<evidence type="ECO:0000313" key="8">
    <source>
        <dbReference type="EMBL" id="PHP66301.1"/>
    </source>
</evidence>
<comment type="caution">
    <text evidence="8">The sequence shown here is derived from an EMBL/GenBank/DDBJ whole genome shotgun (WGS) entry which is preliminary data.</text>
</comment>
<reference evidence="8 9" key="1">
    <citation type="submission" date="2017-10" db="EMBL/GenBank/DDBJ databases">
        <title>Sedimentibacterium mangrovi gen. nov., sp. nov., a novel member of family Phyllobacteriacea isolated from mangrove sediment.</title>
        <authorList>
            <person name="Liao H."/>
            <person name="Tian Y."/>
        </authorList>
    </citation>
    <scope>NUCLEOTIDE SEQUENCE [LARGE SCALE GENOMIC DNA]</scope>
    <source>
        <strain evidence="8 9">X9-2-2</strain>
    </source>
</reference>
<keyword evidence="3" id="KW-0238">DNA-binding</keyword>
<gene>
    <name evidence="8" type="ORF">CSC94_15360</name>
</gene>
<dbReference type="PROSITE" id="PS50931">
    <property type="entry name" value="HTH_LYSR"/>
    <property type="match status" value="1"/>
</dbReference>
<dbReference type="EMBL" id="PDVP01000009">
    <property type="protein sequence ID" value="PHP66301.1"/>
    <property type="molecule type" value="Genomic_DNA"/>
</dbReference>
<name>A0A2G1QLG3_9HYPH</name>
<sequence>MINASIRQLRTLLAIRQHGKISSAANALGLTSPAVTIQLRQLEEELGTQLFIRTRTGAIATETGLIALETAQKMLDELNALEERLKQRQGLMAGRVRLGAVSTGKYFAPRVIAAFSAAHPGIEIALTTANRSDIIAMLERHEIDMALMGRPPRHFGVRATLFGDHPLVFIAHPGHPLAGRRDILRSELTRQKFIVREPGSGTRASFEFFMADTGDDTAMTMTEMDSNETIKQAVMAGLGIAFISGHTIEQEIRAGTLAILDVEDTPIRRQWFSVRHSDRSPTPAMLALDDFLRRKGPEILPLLKKTYPAASLA</sequence>
<dbReference type="InterPro" id="IPR036390">
    <property type="entry name" value="WH_DNA-bd_sf"/>
</dbReference>
<dbReference type="Pfam" id="PF03466">
    <property type="entry name" value="LysR_substrate"/>
    <property type="match status" value="1"/>
</dbReference>
<keyword evidence="4" id="KW-0804">Transcription</keyword>
<dbReference type="Gene3D" id="1.10.10.10">
    <property type="entry name" value="Winged helix-like DNA-binding domain superfamily/Winged helix DNA-binding domain"/>
    <property type="match status" value="1"/>
</dbReference>
<organism evidence="8 9">
    <name type="scientific">Zhengella mangrovi</name>
    <dbReference type="NCBI Taxonomy" id="1982044"/>
    <lineage>
        <taxon>Bacteria</taxon>
        <taxon>Pseudomonadati</taxon>
        <taxon>Pseudomonadota</taxon>
        <taxon>Alphaproteobacteria</taxon>
        <taxon>Hyphomicrobiales</taxon>
        <taxon>Notoacmeibacteraceae</taxon>
        <taxon>Zhengella</taxon>
    </lineage>
</organism>
<evidence type="ECO:0000259" key="7">
    <source>
        <dbReference type="PROSITE" id="PS50931"/>
    </source>
</evidence>
<feature type="domain" description="HTH lysR-type" evidence="7">
    <location>
        <begin position="1"/>
        <end position="61"/>
    </location>
</feature>
<evidence type="ECO:0000256" key="1">
    <source>
        <dbReference type="ARBA" id="ARBA00009437"/>
    </source>
</evidence>